<reference evidence="14" key="1">
    <citation type="submission" date="2025-08" db="UniProtKB">
        <authorList>
            <consortium name="Ensembl"/>
        </authorList>
    </citation>
    <scope>IDENTIFICATION</scope>
</reference>
<evidence type="ECO:0000256" key="12">
    <source>
        <dbReference type="SAM" id="MobiDB-lite"/>
    </source>
</evidence>
<evidence type="ECO:0000313" key="14">
    <source>
        <dbReference type="Ensembl" id="ENSBJAP00000016265.1"/>
    </source>
</evidence>
<feature type="domain" description="RING-type" evidence="13">
    <location>
        <begin position="444"/>
        <end position="484"/>
    </location>
</feature>
<dbReference type="InterPro" id="IPR013083">
    <property type="entry name" value="Znf_RING/FYVE/PHD"/>
</dbReference>
<keyword evidence="15" id="KW-1185">Reference proteome</keyword>
<keyword evidence="6 11" id="KW-0863">Zinc-finger</keyword>
<dbReference type="CDD" id="cd16720">
    <property type="entry name" value="RING-HC_MEX3A"/>
    <property type="match status" value="1"/>
</dbReference>
<dbReference type="SMART" id="SM00184">
    <property type="entry name" value="RING"/>
    <property type="match status" value="1"/>
</dbReference>
<evidence type="ECO:0000256" key="2">
    <source>
        <dbReference type="ARBA" id="ARBA00004496"/>
    </source>
</evidence>
<dbReference type="FunFam" id="3.30.40.10:FF:000090">
    <property type="entry name" value="Mex-3 RNA-binding family member C"/>
    <property type="match status" value="1"/>
</dbReference>
<dbReference type="CDD" id="cd22424">
    <property type="entry name" value="KH-I_MEX3_rpt2"/>
    <property type="match status" value="1"/>
</dbReference>
<keyword evidence="8 10" id="KW-0694">RNA-binding</keyword>
<dbReference type="InterPro" id="IPR001841">
    <property type="entry name" value="Znf_RING"/>
</dbReference>
<dbReference type="FunFam" id="3.30.1370.10:FF:000012">
    <property type="entry name" value="Mex-3 RNA-binding family member D"/>
    <property type="match status" value="1"/>
</dbReference>
<dbReference type="GO" id="GO:0005737">
    <property type="term" value="C:cytoplasm"/>
    <property type="evidence" value="ECO:0007669"/>
    <property type="project" value="UniProtKB-SubCell"/>
</dbReference>
<proteinExistence type="predicted"/>
<keyword evidence="7" id="KW-0862">Zinc</keyword>
<evidence type="ECO:0000259" key="13">
    <source>
        <dbReference type="PROSITE" id="PS50089"/>
    </source>
</evidence>
<dbReference type="PANTHER" id="PTHR23285">
    <property type="entry name" value="RING FINGER AND KH DOMAIN CONTAINING PROTEIN 1"/>
    <property type="match status" value="1"/>
</dbReference>
<keyword evidence="9" id="KW-0539">Nucleus</keyword>
<feature type="region of interest" description="Disordered" evidence="12">
    <location>
        <begin position="382"/>
        <end position="430"/>
    </location>
</feature>
<dbReference type="InterPro" id="IPR047227">
    <property type="entry name" value="MEX3"/>
</dbReference>
<accession>A0A8C0HMR9</accession>
<dbReference type="SMART" id="SM00322">
    <property type="entry name" value="KH"/>
    <property type="match status" value="2"/>
</dbReference>
<dbReference type="GO" id="GO:0008270">
    <property type="term" value="F:zinc ion binding"/>
    <property type="evidence" value="ECO:0007669"/>
    <property type="project" value="UniProtKB-KW"/>
</dbReference>
<evidence type="ECO:0000256" key="11">
    <source>
        <dbReference type="PROSITE-ProRule" id="PRU00175"/>
    </source>
</evidence>
<dbReference type="Ensembl" id="ENSBJAT00000016714.1">
    <property type="protein sequence ID" value="ENSBJAP00000016265.1"/>
    <property type="gene ID" value="ENSBJAG00000010776.1"/>
</dbReference>
<sequence>MPSLVVPGIMERNGGFGDLGCFGGSGKDRALLEDDRALQLALDQLCLLGLGEAVGKRAGVGWGPPPPVSPFVWQPPPPASPPSPSALPRFPPAHRPAPSVCREAAAGLCHAGGPSLTFLPSFLSLPQGCKIKALRAKTNTYIKTPVRGEEPVFMVTGRREDVAMARREIISAAEHFSMIRASRNKAGTTFGSAPTLPGQVTIRVRVPYRVVGLVVGPKGATIKRIQQQTNTYIITPSRDRDPVFEITGAPGNVERAREEIETHIAVRTGKILEYNNENDFLSSSPDSGMENRYSEAWRVHTPAPGCKPLSTFRQNSLGCIGDCSVDPVYETPRLNDQNDFNYGYLFPNYGVNKQDLYYGVPESGAPMWAGQENTNPVSVLFSKQQRSSSTGAIHPNSHRSPSSSIQEPNLSGLPRRSQGEPLQGFSKLGTTTAARTSVSSSRECMVCFESEVTAALVPCGHNLFCMECAVRICERTDPECPVCHAAATQAIRIFS</sequence>
<evidence type="ECO:0000256" key="8">
    <source>
        <dbReference type="ARBA" id="ARBA00022884"/>
    </source>
</evidence>
<name>A0A8C0HMR9_9AVES</name>
<feature type="compositionally biased region" description="Polar residues" evidence="12">
    <location>
        <begin position="382"/>
        <end position="391"/>
    </location>
</feature>
<dbReference type="PROSITE" id="PS50089">
    <property type="entry name" value="ZF_RING_2"/>
    <property type="match status" value="1"/>
</dbReference>
<comment type="subcellular location">
    <subcellularLocation>
        <location evidence="2">Cytoplasm</location>
    </subcellularLocation>
    <subcellularLocation>
        <location evidence="1">Nucleus</location>
    </subcellularLocation>
</comment>
<evidence type="ECO:0000256" key="3">
    <source>
        <dbReference type="ARBA" id="ARBA00022490"/>
    </source>
</evidence>
<evidence type="ECO:0000256" key="5">
    <source>
        <dbReference type="ARBA" id="ARBA00022737"/>
    </source>
</evidence>
<organism evidence="14 15">
    <name type="scientific">Buteo japonicus</name>
    <dbReference type="NCBI Taxonomy" id="224669"/>
    <lineage>
        <taxon>Eukaryota</taxon>
        <taxon>Metazoa</taxon>
        <taxon>Chordata</taxon>
        <taxon>Craniata</taxon>
        <taxon>Vertebrata</taxon>
        <taxon>Euteleostomi</taxon>
        <taxon>Archelosauria</taxon>
        <taxon>Archosauria</taxon>
        <taxon>Dinosauria</taxon>
        <taxon>Saurischia</taxon>
        <taxon>Theropoda</taxon>
        <taxon>Coelurosauria</taxon>
        <taxon>Aves</taxon>
        <taxon>Neognathae</taxon>
        <taxon>Neoaves</taxon>
        <taxon>Telluraves</taxon>
        <taxon>Accipitrimorphae</taxon>
        <taxon>Accipitriformes</taxon>
        <taxon>Accipitridae</taxon>
        <taxon>Accipitrinae</taxon>
        <taxon>Buteo</taxon>
    </lineage>
</organism>
<dbReference type="AlphaFoldDB" id="A0A8C0HMR9"/>
<evidence type="ECO:0000256" key="7">
    <source>
        <dbReference type="ARBA" id="ARBA00022833"/>
    </source>
</evidence>
<evidence type="ECO:0000256" key="9">
    <source>
        <dbReference type="ARBA" id="ARBA00023242"/>
    </source>
</evidence>
<dbReference type="GO" id="GO:0005634">
    <property type="term" value="C:nucleus"/>
    <property type="evidence" value="ECO:0007669"/>
    <property type="project" value="UniProtKB-SubCell"/>
</dbReference>
<dbReference type="SUPFAM" id="SSF54791">
    <property type="entry name" value="Eukaryotic type KH-domain (KH-domain type I)"/>
    <property type="match status" value="2"/>
</dbReference>
<dbReference type="Pfam" id="PF13920">
    <property type="entry name" value="zf-C3HC4_3"/>
    <property type="match status" value="1"/>
</dbReference>
<dbReference type="InterPro" id="IPR004087">
    <property type="entry name" value="KH_dom"/>
</dbReference>
<keyword evidence="3" id="KW-0963">Cytoplasm</keyword>
<dbReference type="Proteomes" id="UP000694555">
    <property type="component" value="Unplaced"/>
</dbReference>
<evidence type="ECO:0000256" key="10">
    <source>
        <dbReference type="PROSITE-ProRule" id="PRU00117"/>
    </source>
</evidence>
<evidence type="ECO:0000256" key="4">
    <source>
        <dbReference type="ARBA" id="ARBA00022723"/>
    </source>
</evidence>
<dbReference type="Gene3D" id="3.30.1370.10">
    <property type="entry name" value="K Homology domain, type 1"/>
    <property type="match status" value="2"/>
</dbReference>
<feature type="compositionally biased region" description="Polar residues" evidence="12">
    <location>
        <begin position="398"/>
        <end position="409"/>
    </location>
</feature>
<dbReference type="GO" id="GO:0003723">
    <property type="term" value="F:RNA binding"/>
    <property type="evidence" value="ECO:0007669"/>
    <property type="project" value="UniProtKB-UniRule"/>
</dbReference>
<feature type="region of interest" description="Disordered" evidence="12">
    <location>
        <begin position="71"/>
        <end position="94"/>
    </location>
</feature>
<dbReference type="Pfam" id="PF00013">
    <property type="entry name" value="KH_1"/>
    <property type="match status" value="2"/>
</dbReference>
<reference evidence="14" key="2">
    <citation type="submission" date="2025-09" db="UniProtKB">
        <authorList>
            <consortium name="Ensembl"/>
        </authorList>
    </citation>
    <scope>IDENTIFICATION</scope>
</reference>
<evidence type="ECO:0000313" key="15">
    <source>
        <dbReference type="Proteomes" id="UP000694555"/>
    </source>
</evidence>
<dbReference type="InterPro" id="IPR004088">
    <property type="entry name" value="KH_dom_type_1"/>
</dbReference>
<evidence type="ECO:0000256" key="1">
    <source>
        <dbReference type="ARBA" id="ARBA00004123"/>
    </source>
</evidence>
<keyword evidence="5" id="KW-0677">Repeat</keyword>
<dbReference type="InterPro" id="IPR036612">
    <property type="entry name" value="KH_dom_type_1_sf"/>
</dbReference>
<dbReference type="Gene3D" id="3.30.40.10">
    <property type="entry name" value="Zinc/RING finger domain, C3HC4 (zinc finger)"/>
    <property type="match status" value="1"/>
</dbReference>
<protein>
    <submittedName>
        <fullName evidence="14">Mex-3 RNA binding family member A</fullName>
    </submittedName>
</protein>
<dbReference type="PROSITE" id="PS50084">
    <property type="entry name" value="KH_TYPE_1"/>
    <property type="match status" value="1"/>
</dbReference>
<dbReference type="InterPro" id="IPR047226">
    <property type="entry name" value="KH-I_MEX3_rpt2"/>
</dbReference>
<dbReference type="SUPFAM" id="SSF57850">
    <property type="entry name" value="RING/U-box"/>
    <property type="match status" value="1"/>
</dbReference>
<evidence type="ECO:0000256" key="6">
    <source>
        <dbReference type="ARBA" id="ARBA00022771"/>
    </source>
</evidence>
<dbReference type="PANTHER" id="PTHR23285:SF2">
    <property type="entry name" value="RNA-BINDING PROTEIN MEX3A"/>
    <property type="match status" value="1"/>
</dbReference>
<keyword evidence="4" id="KW-0479">Metal-binding</keyword>